<evidence type="ECO:0000256" key="1">
    <source>
        <dbReference type="ARBA" id="ARBA00022737"/>
    </source>
</evidence>
<feature type="domain" description="Fibronectin type-III" evidence="6">
    <location>
        <begin position="726"/>
        <end position="817"/>
    </location>
</feature>
<dbReference type="RefSeq" id="WP_073388240.1">
    <property type="nucleotide sequence ID" value="NZ_FQVU01000002.1"/>
</dbReference>
<dbReference type="AlphaFoldDB" id="A0A1M5HJK6"/>
<dbReference type="STRING" id="1206085.SAMN05443575_1542"/>
<evidence type="ECO:0000256" key="4">
    <source>
        <dbReference type="SAM" id="MobiDB-lite"/>
    </source>
</evidence>
<keyword evidence="2" id="KW-0326">Glycosidase</keyword>
<protein>
    <submittedName>
        <fullName evidence="7">Fibronectin type III domain-containing protein</fullName>
    </submittedName>
</protein>
<evidence type="ECO:0000313" key="7">
    <source>
        <dbReference type="EMBL" id="SHG16144.1"/>
    </source>
</evidence>
<evidence type="ECO:0000256" key="2">
    <source>
        <dbReference type="ARBA" id="ARBA00023295"/>
    </source>
</evidence>
<dbReference type="InterPro" id="IPR036116">
    <property type="entry name" value="FN3_sf"/>
</dbReference>
<name>A0A1M5HJK6_9ACTN</name>
<dbReference type="InterPro" id="IPR003961">
    <property type="entry name" value="FN3_dom"/>
</dbReference>
<proteinExistence type="predicted"/>
<dbReference type="GO" id="GO:0016798">
    <property type="term" value="F:hydrolase activity, acting on glycosyl bonds"/>
    <property type="evidence" value="ECO:0007669"/>
    <property type="project" value="UniProtKB-KW"/>
</dbReference>
<dbReference type="InterPro" id="IPR013783">
    <property type="entry name" value="Ig-like_fold"/>
</dbReference>
<keyword evidence="5" id="KW-0732">Signal</keyword>
<dbReference type="PANTHER" id="PTHR13817">
    <property type="entry name" value="TITIN"/>
    <property type="match status" value="1"/>
</dbReference>
<keyword evidence="2" id="KW-0378">Hydrolase</keyword>
<evidence type="ECO:0000256" key="5">
    <source>
        <dbReference type="SAM" id="SignalP"/>
    </source>
</evidence>
<dbReference type="InterPro" id="IPR050964">
    <property type="entry name" value="Striated_Muscle_Regulatory"/>
</dbReference>
<dbReference type="InterPro" id="IPR022038">
    <property type="entry name" value="Ig-like_bact"/>
</dbReference>
<dbReference type="Proteomes" id="UP000186132">
    <property type="component" value="Unassembled WGS sequence"/>
</dbReference>
<dbReference type="CDD" id="cd00063">
    <property type="entry name" value="FN3"/>
    <property type="match status" value="3"/>
</dbReference>
<dbReference type="SUPFAM" id="SSF49265">
    <property type="entry name" value="Fibronectin type III"/>
    <property type="match status" value="2"/>
</dbReference>
<reference evidence="8" key="1">
    <citation type="submission" date="2016-11" db="EMBL/GenBank/DDBJ databases">
        <authorList>
            <person name="Varghese N."/>
            <person name="Submissions S."/>
        </authorList>
    </citation>
    <scope>NUCLEOTIDE SEQUENCE [LARGE SCALE GENOMIC DNA]</scope>
    <source>
        <strain evidence="8">DSM 45627</strain>
    </source>
</reference>
<gene>
    <name evidence="7" type="ORF">SAMN05443575_1542</name>
</gene>
<dbReference type="Pfam" id="PF00041">
    <property type="entry name" value="fn3"/>
    <property type="match status" value="3"/>
</dbReference>
<dbReference type="PRINTS" id="PR00014">
    <property type="entry name" value="FNTYPEIII"/>
</dbReference>
<dbReference type="PANTHER" id="PTHR13817:SF73">
    <property type="entry name" value="FIBRONECTIN TYPE-III DOMAIN-CONTAINING PROTEIN"/>
    <property type="match status" value="1"/>
</dbReference>
<feature type="domain" description="Fibronectin type-III" evidence="6">
    <location>
        <begin position="631"/>
        <end position="724"/>
    </location>
</feature>
<accession>A0A1M5HJK6</accession>
<dbReference type="OrthoDB" id="5241356at2"/>
<organism evidence="7 8">
    <name type="scientific">Jatrophihabitans endophyticus</name>
    <dbReference type="NCBI Taxonomy" id="1206085"/>
    <lineage>
        <taxon>Bacteria</taxon>
        <taxon>Bacillati</taxon>
        <taxon>Actinomycetota</taxon>
        <taxon>Actinomycetes</taxon>
        <taxon>Jatrophihabitantales</taxon>
        <taxon>Jatrophihabitantaceae</taxon>
        <taxon>Jatrophihabitans</taxon>
    </lineage>
</organism>
<dbReference type="Gene3D" id="2.60.40.10">
    <property type="entry name" value="Immunoglobulins"/>
    <property type="match status" value="3"/>
</dbReference>
<dbReference type="GO" id="GO:0000272">
    <property type="term" value="P:polysaccharide catabolic process"/>
    <property type="evidence" value="ECO:0007669"/>
    <property type="project" value="UniProtKB-KW"/>
</dbReference>
<keyword evidence="3" id="KW-0624">Polysaccharide degradation</keyword>
<feature type="chain" id="PRO_5012680190" evidence="5">
    <location>
        <begin position="28"/>
        <end position="922"/>
    </location>
</feature>
<keyword evidence="1" id="KW-0677">Repeat</keyword>
<keyword evidence="8" id="KW-1185">Reference proteome</keyword>
<sequence>MIRPAIAGTVLAAVAALVVTTASPVAAAAATDTTAPALVGAVGIAPATVDVTAGDAQATVTARLTDDLSGVVDATVTLTAPDGTTSDVTLERSAGTARAGTWTGVASFSTFDAAGSWPATGLSATDDAGNQLTVGALGTGVTVTRTVDTAAPVLLGASLDPDVATLDTTAGPVDATVHLRASDDLSGVTGGSVTFTSPDGDATADGYLSGPPAAGTGTDGTWDVAVTFPARSAPGRWQLSGVSLVDGQFNARDYDDTAVPALAVTVRTDDDTVAPALTSFTVGPATVSTAYQRSGYVYARVGFTDQGSGLAAATVTLRRPNGTLDDAQTAPVSYDGAQARSGTSRSGTLTVPVYAELTTGTWTVASVVLTDLAGNTTTVATADLGAHASFTVSSAAADTAAPIVTGLAFAQPSLDARTDAADGTLLVALTDPDAVPAGLADGTVTLASPSGDATVDASFSTDDLVDGDPATGTFAARFTLDARTPGGDWRITGLTVTDVAGHATRYTAATLAAAVSSVPTLTVLGAEGPAPTVPGAPRVARATLTSTSAPSVTVTWSAPSSTGGAAIGRYVVTPWLAGVALTPVTARGVTTATIPGLARGRSYTFTVAAVNAVGTGADSAASNAVTVPAVAPSAPAIGTATLVGTTATVTWTRPAADGGAAVGGYVVTPYVGSTAQPAVRVGDTTTADVAGLAKARSYTFRVAAVNAAGTGPKSAASTSVTPAATVPGVPGRASATVAGTTATVRWTAPADGGGSTVTSYRVVGSPGGGCRTAATSCVLTGLTPSTSYSFTVTATNSLGRGTTSSATRPVTATTPVATALAITAAPRRVRPGAALAVTGRLTRARGADGVTGQPVRLQYRRTGARGGWHTFRTVARTRGGGAVTVTGFRPGYSVRIRLVAQPSPAFVASVSVARTVTRTRAS</sequence>
<evidence type="ECO:0000259" key="6">
    <source>
        <dbReference type="PROSITE" id="PS50853"/>
    </source>
</evidence>
<dbReference type="Pfam" id="PF12245">
    <property type="entry name" value="Big_3_2"/>
    <property type="match status" value="1"/>
</dbReference>
<dbReference type="EMBL" id="FQVU01000002">
    <property type="protein sequence ID" value="SHG16144.1"/>
    <property type="molecule type" value="Genomic_DNA"/>
</dbReference>
<evidence type="ECO:0000256" key="3">
    <source>
        <dbReference type="ARBA" id="ARBA00023326"/>
    </source>
</evidence>
<feature type="region of interest" description="Disordered" evidence="4">
    <location>
        <begin position="196"/>
        <end position="218"/>
    </location>
</feature>
<dbReference type="SMART" id="SM00060">
    <property type="entry name" value="FN3"/>
    <property type="match status" value="4"/>
</dbReference>
<feature type="domain" description="Fibronectin type-III" evidence="6">
    <location>
        <begin position="533"/>
        <end position="629"/>
    </location>
</feature>
<evidence type="ECO:0000313" key="8">
    <source>
        <dbReference type="Proteomes" id="UP000186132"/>
    </source>
</evidence>
<feature type="signal peptide" evidence="5">
    <location>
        <begin position="1"/>
        <end position="27"/>
    </location>
</feature>
<dbReference type="PROSITE" id="PS50853">
    <property type="entry name" value="FN3"/>
    <property type="match status" value="3"/>
</dbReference>
<keyword evidence="3" id="KW-0119">Carbohydrate metabolism</keyword>